<dbReference type="EMBL" id="JAWXXX010000002">
    <property type="protein sequence ID" value="MDX5895305.1"/>
    <property type="molecule type" value="Genomic_DNA"/>
</dbReference>
<reference evidence="1" key="1">
    <citation type="submission" date="2023-11" db="EMBL/GenBank/DDBJ databases">
        <title>MicrobeMod: A computational toolkit for identifying prokaryotic methylation and restriction-modification with nanopore sequencing.</title>
        <authorList>
            <person name="Crits-Christoph A."/>
            <person name="Kang S.C."/>
            <person name="Lee H."/>
            <person name="Ostrov N."/>
        </authorList>
    </citation>
    <scope>NUCLEOTIDE SEQUENCE</scope>
    <source>
        <strain evidence="1">ATCC 51242</strain>
    </source>
</reference>
<dbReference type="Proteomes" id="UP001281130">
    <property type="component" value="Unassembled WGS sequence"/>
</dbReference>
<evidence type="ECO:0000313" key="1">
    <source>
        <dbReference type="EMBL" id="MDX5895305.1"/>
    </source>
</evidence>
<organism evidence="1 2">
    <name type="scientific">Rubrobacter radiotolerans</name>
    <name type="common">Arthrobacter radiotolerans</name>
    <dbReference type="NCBI Taxonomy" id="42256"/>
    <lineage>
        <taxon>Bacteria</taxon>
        <taxon>Bacillati</taxon>
        <taxon>Actinomycetota</taxon>
        <taxon>Rubrobacteria</taxon>
        <taxon>Rubrobacterales</taxon>
        <taxon>Rubrobacteraceae</taxon>
        <taxon>Rubrobacter</taxon>
    </lineage>
</organism>
<dbReference type="AlphaFoldDB" id="A0AB35TDH3"/>
<dbReference type="RefSeq" id="WP_084362452.1">
    <property type="nucleotide sequence ID" value="NZ_JAWXXX010000002.1"/>
</dbReference>
<protein>
    <recommendedName>
        <fullName evidence="3">IrrE N-terminal-like domain-containing protein</fullName>
    </recommendedName>
</protein>
<evidence type="ECO:0000313" key="2">
    <source>
        <dbReference type="Proteomes" id="UP001281130"/>
    </source>
</evidence>
<name>A0AB35TDH3_RUBRA</name>
<evidence type="ECO:0008006" key="3">
    <source>
        <dbReference type="Google" id="ProtNLM"/>
    </source>
</evidence>
<comment type="caution">
    <text evidence="1">The sequence shown here is derived from an EMBL/GenBank/DDBJ whole genome shotgun (WGS) entry which is preliminary data.</text>
</comment>
<proteinExistence type="predicted"/>
<gene>
    <name evidence="1" type="ORF">SIL72_14855</name>
</gene>
<sequence>MAWGGVRRLLSVLDHAGRNGAVSPLSPEEYQRELVLLGLSGREFGPADYAAALGTYLGISISIHVLAETRHPHIARQLARSGTMAQLSYSEDPPTAVILAPSGLPSAVRALSIYHELGHVAAGDPLTVWEDGTKTGRYVWPDRRLAERPPLHNEELREREADLRAAYSVVAGSLGPDSPYAQGVHDAL</sequence>
<accession>A0AB35TDH3</accession>